<dbReference type="Pfam" id="PF09849">
    <property type="entry name" value="DUF2076"/>
    <property type="match status" value="1"/>
</dbReference>
<keyword evidence="4" id="KW-1185">Reference proteome</keyword>
<dbReference type="Proteomes" id="UP000811282">
    <property type="component" value="Unassembled WGS sequence"/>
</dbReference>
<evidence type="ECO:0000256" key="1">
    <source>
        <dbReference type="SAM" id="Coils"/>
    </source>
</evidence>
<protein>
    <submittedName>
        <fullName evidence="3">DUF2076 domain-containing protein</fullName>
    </submittedName>
</protein>
<sequence>MQSEEQRLIEGLFQRLKQAEQNAGPRDMEADRQIQSFVQQQPAAPYYMAQSMLIQEAALNRLNQQVQQLQNEVAQLKATAQQRPAGGGFLSGLFGTGRQPPSTPAWGNQPSQQQAAPAWGNPPPQQPAGYSGYAQQYNTPRGWGFLSGALQTAAGVAGGVVLGNMLTNMFHQSAPQEIVNIIDDPAASLTGGSDPLLNQDFNADNLDTFNDVSDSHFVDQNDGLGNTDYNDFCADDFSNDDDDFI</sequence>
<accession>A0ABS5YBU9</accession>
<gene>
    <name evidence="3" type="ORF">JZM24_10770</name>
</gene>
<feature type="region of interest" description="Disordered" evidence="2">
    <location>
        <begin position="96"/>
        <end position="127"/>
    </location>
</feature>
<keyword evidence="1" id="KW-0175">Coiled coil</keyword>
<evidence type="ECO:0000313" key="4">
    <source>
        <dbReference type="Proteomes" id="UP000811282"/>
    </source>
</evidence>
<reference evidence="3 4" key="1">
    <citation type="journal article" date="2021" name="Genome Biol. Evol.">
        <title>The evolution of interdependence in a four-way mealybug symbiosis.</title>
        <authorList>
            <person name="Garber A.I."/>
            <person name="Kupper M."/>
            <person name="Laetsch D.R."/>
            <person name="Weldon S.R."/>
            <person name="Ladinsky M.S."/>
            <person name="Bjorkman P.J."/>
            <person name="McCutcheon J.P."/>
        </authorList>
    </citation>
    <scope>NUCLEOTIDE SEQUENCE [LARGE SCALE GENOMIC DNA]</scope>
    <source>
        <strain evidence="3">SOD</strain>
    </source>
</reference>
<comment type="caution">
    <text evidence="3">The sequence shown here is derived from an EMBL/GenBank/DDBJ whole genome shotgun (WGS) entry which is preliminary data.</text>
</comment>
<dbReference type="EMBL" id="JAFJYC010000001">
    <property type="protein sequence ID" value="MBT9432489.1"/>
    <property type="molecule type" value="Genomic_DNA"/>
</dbReference>
<evidence type="ECO:0000256" key="2">
    <source>
        <dbReference type="SAM" id="MobiDB-lite"/>
    </source>
</evidence>
<dbReference type="InterPro" id="IPR018648">
    <property type="entry name" value="DUF2076"/>
</dbReference>
<name>A0ABS5YBU9_9GAMM</name>
<feature type="compositionally biased region" description="Polar residues" evidence="2">
    <location>
        <begin position="105"/>
        <end position="115"/>
    </location>
</feature>
<feature type="coiled-coil region" evidence="1">
    <location>
        <begin position="52"/>
        <end position="79"/>
    </location>
</feature>
<organism evidence="3 4">
    <name type="scientific">Candidatus Sodalis endolongispinus</name>
    <dbReference type="NCBI Taxonomy" id="2812662"/>
    <lineage>
        <taxon>Bacteria</taxon>
        <taxon>Pseudomonadati</taxon>
        <taxon>Pseudomonadota</taxon>
        <taxon>Gammaproteobacteria</taxon>
        <taxon>Enterobacterales</taxon>
        <taxon>Bruguierivoracaceae</taxon>
        <taxon>Sodalis</taxon>
    </lineage>
</organism>
<dbReference type="RefSeq" id="WP_215669631.1">
    <property type="nucleotide sequence ID" value="NZ_JAFJYC010000001.1"/>
</dbReference>
<evidence type="ECO:0000313" key="3">
    <source>
        <dbReference type="EMBL" id="MBT9432489.1"/>
    </source>
</evidence>
<proteinExistence type="predicted"/>